<evidence type="ECO:0000256" key="1">
    <source>
        <dbReference type="ARBA" id="ARBA00004196"/>
    </source>
</evidence>
<dbReference type="InterPro" id="IPR001320">
    <property type="entry name" value="Iontro_rcpt_C"/>
</dbReference>
<dbReference type="PANTHER" id="PTHR35936:SF17">
    <property type="entry name" value="ARGININE-BINDING EXTRACELLULAR PROTEIN ARTP"/>
    <property type="match status" value="1"/>
</dbReference>
<dbReference type="EMBL" id="WIAO01000028">
    <property type="protein sequence ID" value="MQM27725.1"/>
    <property type="molecule type" value="Genomic_DNA"/>
</dbReference>
<name>A0A6L5GDJ2_9ACTN</name>
<evidence type="ECO:0000259" key="7">
    <source>
        <dbReference type="SMART" id="SM00079"/>
    </source>
</evidence>
<evidence type="ECO:0000256" key="3">
    <source>
        <dbReference type="ARBA" id="ARBA00022729"/>
    </source>
</evidence>
<dbReference type="GO" id="GO:0030313">
    <property type="term" value="C:cell envelope"/>
    <property type="evidence" value="ECO:0007669"/>
    <property type="project" value="UniProtKB-SubCell"/>
</dbReference>
<feature type="domain" description="Solute-binding protein family 3/N-terminal" evidence="6">
    <location>
        <begin position="75"/>
        <end position="296"/>
    </location>
</feature>
<feature type="region of interest" description="Disordered" evidence="5">
    <location>
        <begin position="1"/>
        <end position="23"/>
    </location>
</feature>
<evidence type="ECO:0000313" key="8">
    <source>
        <dbReference type="EMBL" id="MQM27725.1"/>
    </source>
</evidence>
<comment type="caution">
    <text evidence="8">The sequence shown here is derived from an EMBL/GenBank/DDBJ whole genome shotgun (WGS) entry which is preliminary data.</text>
</comment>
<gene>
    <name evidence="8" type="ORF">GFD30_19455</name>
</gene>
<evidence type="ECO:0000256" key="4">
    <source>
        <dbReference type="RuleBase" id="RU003744"/>
    </source>
</evidence>
<dbReference type="Proteomes" id="UP000477750">
    <property type="component" value="Unassembled WGS sequence"/>
</dbReference>
<dbReference type="SMART" id="SM00079">
    <property type="entry name" value="PBPe"/>
    <property type="match status" value="1"/>
</dbReference>
<dbReference type="PANTHER" id="PTHR35936">
    <property type="entry name" value="MEMBRANE-BOUND LYTIC MUREIN TRANSGLYCOSYLASE F"/>
    <property type="match status" value="1"/>
</dbReference>
<comment type="subcellular location">
    <subcellularLocation>
        <location evidence="1">Cell envelope</location>
    </subcellularLocation>
</comment>
<dbReference type="PROSITE" id="PS01039">
    <property type="entry name" value="SBP_BACTERIAL_3"/>
    <property type="match status" value="1"/>
</dbReference>
<organism evidence="8 9">
    <name type="scientific">Glycomyces albidus</name>
    <dbReference type="NCBI Taxonomy" id="2656774"/>
    <lineage>
        <taxon>Bacteria</taxon>
        <taxon>Bacillati</taxon>
        <taxon>Actinomycetota</taxon>
        <taxon>Actinomycetes</taxon>
        <taxon>Glycomycetales</taxon>
        <taxon>Glycomycetaceae</taxon>
        <taxon>Glycomyces</taxon>
    </lineage>
</organism>
<evidence type="ECO:0000259" key="6">
    <source>
        <dbReference type="SMART" id="SM00062"/>
    </source>
</evidence>
<evidence type="ECO:0000256" key="5">
    <source>
        <dbReference type="SAM" id="MobiDB-lite"/>
    </source>
</evidence>
<dbReference type="SMART" id="SM00062">
    <property type="entry name" value="PBPb"/>
    <property type="match status" value="1"/>
</dbReference>
<accession>A0A6L5GDJ2</accession>
<feature type="domain" description="Ionotropic glutamate receptor C-terminal" evidence="7">
    <location>
        <begin position="75"/>
        <end position="295"/>
    </location>
</feature>
<comment type="similarity">
    <text evidence="2 4">Belongs to the bacterial solute-binding protein 3 family.</text>
</comment>
<evidence type="ECO:0000313" key="9">
    <source>
        <dbReference type="Proteomes" id="UP000477750"/>
    </source>
</evidence>
<dbReference type="GO" id="GO:0016020">
    <property type="term" value="C:membrane"/>
    <property type="evidence" value="ECO:0007669"/>
    <property type="project" value="InterPro"/>
</dbReference>
<proteinExistence type="inferred from homology"/>
<evidence type="ECO:0000256" key="2">
    <source>
        <dbReference type="ARBA" id="ARBA00010333"/>
    </source>
</evidence>
<protein>
    <submittedName>
        <fullName evidence="8">Transporter substrate-binding domain-containing protein</fullName>
    </submittedName>
</protein>
<dbReference type="Pfam" id="PF00497">
    <property type="entry name" value="SBP_bac_3"/>
    <property type="match status" value="1"/>
</dbReference>
<dbReference type="Gene3D" id="3.40.190.10">
    <property type="entry name" value="Periplasmic binding protein-like II"/>
    <property type="match status" value="2"/>
</dbReference>
<keyword evidence="9" id="KW-1185">Reference proteome</keyword>
<reference evidence="8 9" key="1">
    <citation type="submission" date="2019-10" db="EMBL/GenBank/DDBJ databases">
        <title>Glycomyces albidus sp. nov., a novel actinomycete isolated from rhizosphere soil of wheat (Triticum aestivum L.).</title>
        <authorList>
            <person name="Qian L."/>
        </authorList>
    </citation>
    <scope>NUCLEOTIDE SEQUENCE [LARGE SCALE GENOMIC DNA]</scope>
    <source>
        <strain evidence="8 9">NEAU-7082</strain>
    </source>
</reference>
<dbReference type="InterPro" id="IPR001638">
    <property type="entry name" value="Solute-binding_3/MltF_N"/>
</dbReference>
<dbReference type="GO" id="GO:0015276">
    <property type="term" value="F:ligand-gated monoatomic ion channel activity"/>
    <property type="evidence" value="ECO:0007669"/>
    <property type="project" value="InterPro"/>
</dbReference>
<dbReference type="AlphaFoldDB" id="A0A6L5GDJ2"/>
<dbReference type="InterPro" id="IPR018313">
    <property type="entry name" value="SBP_3_CS"/>
</dbReference>
<dbReference type="SUPFAM" id="SSF53850">
    <property type="entry name" value="Periplasmic binding protein-like II"/>
    <property type="match status" value="1"/>
</dbReference>
<sequence>MRAVADSPVRTAKPATLRPGRHNYERVRPERSAHQRNTRSLQVNISTRRAAAALALIGTGLAAAACTSGAEDDATLTVCTNVPFEPFEFEQDGEYAGFDIDLMNLLAERLDQEVEIVEIGFESISSGEALNAGTCDIAAAGLTITEERQAAMGMSQAYYRADQALVVPSGSAVATLDDLGGLQVAVQSGSTGEAYANDNAEQYGYEVVAFESMGDIASALTAGSVGASIADLATWQQMVETATDLSLVQTIETAEHYGFAVQKDDTELLDEVNAMLDEIFADGTYAELYEKWIGEPYTGDLGQ</sequence>
<keyword evidence="3" id="KW-0732">Signal</keyword>